<evidence type="ECO:0000256" key="1">
    <source>
        <dbReference type="ARBA" id="ARBA00022630"/>
    </source>
</evidence>
<dbReference type="PANTHER" id="PTHR11748:SF103">
    <property type="entry name" value="GLYCOLATE OXIDASE SUBUNIT GLCE"/>
    <property type="match status" value="1"/>
</dbReference>
<dbReference type="AlphaFoldDB" id="A0A840F9K9"/>
<dbReference type="Pfam" id="PF01565">
    <property type="entry name" value="FAD_binding_4"/>
    <property type="match status" value="1"/>
</dbReference>
<dbReference type="InterPro" id="IPR006094">
    <property type="entry name" value="Oxid_FAD_bind_N"/>
</dbReference>
<sequence length="361" mass="36635">MADMVASAAARGERLTIRGGGSKDGVGAPSETAVLDMALLSGVIDYDPAELVLTVGAATPLAEVRALLAGSGQMLAFDPFDHGPLFGKPSGKATIGGVLAAGVAGSQRLSMGGGRDHLLGFTAVSGRGELFVAGAKVVKNVTGYDLPKLAVNSWGRLFAMTQVTLKVVPAPRARVTWVAEGLDFADAQRLMAAAMGSTAEVAAAAYLPGRRRALLRVQGFGPSVEARGQMLAALGLRPGNDGECDALRTLAPLPLDRPLWRINAPPSAAPAMMAGLSGDWLADWAGGLVWLASDQPAGEVRAAAEAAGGHAMLVRGPEAMRRAVAALHPPAAGVAALEARIAAAFDPAGVFASPRMTGAVA</sequence>
<keyword evidence="5" id="KW-1185">Reference proteome</keyword>
<protein>
    <submittedName>
        <fullName evidence="4">Glycolate oxidase FAD binding subunit</fullName>
    </submittedName>
</protein>
<evidence type="ECO:0000313" key="4">
    <source>
        <dbReference type="EMBL" id="MBB4152207.1"/>
    </source>
</evidence>
<evidence type="ECO:0000256" key="2">
    <source>
        <dbReference type="ARBA" id="ARBA00022827"/>
    </source>
</evidence>
<dbReference type="Gene3D" id="3.30.465.10">
    <property type="match status" value="1"/>
</dbReference>
<name>A0A840F9K9_9SPHN</name>
<dbReference type="InterPro" id="IPR016164">
    <property type="entry name" value="FAD-linked_Oxase-like_C"/>
</dbReference>
<dbReference type="SUPFAM" id="SSF56176">
    <property type="entry name" value="FAD-binding/transporter-associated domain-like"/>
    <property type="match status" value="1"/>
</dbReference>
<reference evidence="4 5" key="1">
    <citation type="submission" date="2020-08" db="EMBL/GenBank/DDBJ databases">
        <title>Genomic Encyclopedia of Type Strains, Phase IV (KMG-IV): sequencing the most valuable type-strain genomes for metagenomic binning, comparative biology and taxonomic classification.</title>
        <authorList>
            <person name="Goeker M."/>
        </authorList>
    </citation>
    <scope>NUCLEOTIDE SEQUENCE [LARGE SCALE GENOMIC DNA]</scope>
    <source>
        <strain evidence="4 5">YC6723</strain>
    </source>
</reference>
<dbReference type="Proteomes" id="UP000529795">
    <property type="component" value="Unassembled WGS sequence"/>
</dbReference>
<feature type="domain" description="FAD-binding PCMH-type" evidence="3">
    <location>
        <begin position="1"/>
        <end position="170"/>
    </location>
</feature>
<dbReference type="InterPro" id="IPR016166">
    <property type="entry name" value="FAD-bd_PCMH"/>
</dbReference>
<dbReference type="InterPro" id="IPR016169">
    <property type="entry name" value="FAD-bd_PCMH_sub2"/>
</dbReference>
<evidence type="ECO:0000259" key="3">
    <source>
        <dbReference type="PROSITE" id="PS51387"/>
    </source>
</evidence>
<dbReference type="GO" id="GO:0071949">
    <property type="term" value="F:FAD binding"/>
    <property type="evidence" value="ECO:0007669"/>
    <property type="project" value="InterPro"/>
</dbReference>
<keyword evidence="2" id="KW-0274">FAD</keyword>
<dbReference type="SUPFAM" id="SSF55103">
    <property type="entry name" value="FAD-linked oxidases, C-terminal domain"/>
    <property type="match status" value="1"/>
</dbReference>
<dbReference type="EMBL" id="JACIEV010000001">
    <property type="protein sequence ID" value="MBB4152207.1"/>
    <property type="molecule type" value="Genomic_DNA"/>
</dbReference>
<accession>A0A840F9K9</accession>
<evidence type="ECO:0000313" key="5">
    <source>
        <dbReference type="Proteomes" id="UP000529795"/>
    </source>
</evidence>
<dbReference type="PROSITE" id="PS51387">
    <property type="entry name" value="FAD_PCMH"/>
    <property type="match status" value="1"/>
</dbReference>
<proteinExistence type="predicted"/>
<dbReference type="InterPro" id="IPR036318">
    <property type="entry name" value="FAD-bd_PCMH-like_sf"/>
</dbReference>
<comment type="caution">
    <text evidence="4">The sequence shown here is derived from an EMBL/GenBank/DDBJ whole genome shotgun (WGS) entry which is preliminary data.</text>
</comment>
<dbReference type="GO" id="GO:0003824">
    <property type="term" value="F:catalytic activity"/>
    <property type="evidence" value="ECO:0007669"/>
    <property type="project" value="InterPro"/>
</dbReference>
<organism evidence="4 5">
    <name type="scientific">Sphingomonas jinjuensis</name>
    <dbReference type="NCBI Taxonomy" id="535907"/>
    <lineage>
        <taxon>Bacteria</taxon>
        <taxon>Pseudomonadati</taxon>
        <taxon>Pseudomonadota</taxon>
        <taxon>Alphaproteobacteria</taxon>
        <taxon>Sphingomonadales</taxon>
        <taxon>Sphingomonadaceae</taxon>
        <taxon>Sphingomonas</taxon>
    </lineage>
</organism>
<gene>
    <name evidence="4" type="ORF">GGQ80_000083</name>
</gene>
<keyword evidence="1" id="KW-0285">Flavoprotein</keyword>
<dbReference type="PANTHER" id="PTHR11748">
    <property type="entry name" value="D-LACTATE DEHYDROGENASE"/>
    <property type="match status" value="1"/>
</dbReference>